<dbReference type="EMBL" id="JAAIUW010000006">
    <property type="protein sequence ID" value="KAF7827792.1"/>
    <property type="molecule type" value="Genomic_DNA"/>
</dbReference>
<dbReference type="AlphaFoldDB" id="A0A834TTC3"/>
<comment type="caution">
    <text evidence="1">The sequence shown here is derived from an EMBL/GenBank/DDBJ whole genome shotgun (WGS) entry which is preliminary data.</text>
</comment>
<proteinExistence type="predicted"/>
<sequence>MANLSVQNQGKMGIQVTVYKIIHHSTLSLERLERVTPVRIPQGERDSVYSGKDTVTPVTYQWQRKESERRRVTGERTPLWVFANDVVA</sequence>
<reference evidence="1" key="1">
    <citation type="submission" date="2020-09" db="EMBL/GenBank/DDBJ databases">
        <title>Genome-Enabled Discovery of Anthraquinone Biosynthesis in Senna tora.</title>
        <authorList>
            <person name="Kang S.-H."/>
            <person name="Pandey R.P."/>
            <person name="Lee C.-M."/>
            <person name="Sim J.-S."/>
            <person name="Jeong J.-T."/>
            <person name="Choi B.-S."/>
            <person name="Jung M."/>
            <person name="Ginzburg D."/>
            <person name="Zhao K."/>
            <person name="Won S.Y."/>
            <person name="Oh T.-J."/>
            <person name="Yu Y."/>
            <person name="Kim N.-H."/>
            <person name="Lee O.R."/>
            <person name="Lee T.-H."/>
            <person name="Bashyal P."/>
            <person name="Kim T.-S."/>
            <person name="Lee W.-H."/>
            <person name="Kawkins C."/>
            <person name="Kim C.-K."/>
            <person name="Kim J.S."/>
            <person name="Ahn B.O."/>
            <person name="Rhee S.Y."/>
            <person name="Sohng J.K."/>
        </authorList>
    </citation>
    <scope>NUCLEOTIDE SEQUENCE</scope>
    <source>
        <tissue evidence="1">Leaf</tissue>
    </source>
</reference>
<dbReference type="Proteomes" id="UP000634136">
    <property type="component" value="Unassembled WGS sequence"/>
</dbReference>
<gene>
    <name evidence="1" type="ORF">G2W53_018956</name>
</gene>
<protein>
    <submittedName>
        <fullName evidence="1">Uncharacterized protein</fullName>
    </submittedName>
</protein>
<organism evidence="1 2">
    <name type="scientific">Senna tora</name>
    <dbReference type="NCBI Taxonomy" id="362788"/>
    <lineage>
        <taxon>Eukaryota</taxon>
        <taxon>Viridiplantae</taxon>
        <taxon>Streptophyta</taxon>
        <taxon>Embryophyta</taxon>
        <taxon>Tracheophyta</taxon>
        <taxon>Spermatophyta</taxon>
        <taxon>Magnoliopsida</taxon>
        <taxon>eudicotyledons</taxon>
        <taxon>Gunneridae</taxon>
        <taxon>Pentapetalae</taxon>
        <taxon>rosids</taxon>
        <taxon>fabids</taxon>
        <taxon>Fabales</taxon>
        <taxon>Fabaceae</taxon>
        <taxon>Caesalpinioideae</taxon>
        <taxon>Cassia clade</taxon>
        <taxon>Senna</taxon>
    </lineage>
</organism>
<accession>A0A834TTC3</accession>
<keyword evidence="2" id="KW-1185">Reference proteome</keyword>
<evidence type="ECO:0000313" key="1">
    <source>
        <dbReference type="EMBL" id="KAF7827792.1"/>
    </source>
</evidence>
<name>A0A834TTC3_9FABA</name>
<evidence type="ECO:0000313" key="2">
    <source>
        <dbReference type="Proteomes" id="UP000634136"/>
    </source>
</evidence>